<dbReference type="OrthoDB" id="1100079at2"/>
<keyword evidence="3 6" id="KW-0732">Signal</keyword>
<comment type="subcellular location">
    <subcellularLocation>
        <location evidence="1">Cell outer membrane</location>
    </subcellularLocation>
</comment>
<feature type="signal peptide" evidence="6">
    <location>
        <begin position="1"/>
        <end position="20"/>
    </location>
</feature>
<dbReference type="RefSeq" id="WP_124750375.1">
    <property type="nucleotide sequence ID" value="NZ_RQYS01000002.1"/>
</dbReference>
<evidence type="ECO:0000256" key="1">
    <source>
        <dbReference type="ARBA" id="ARBA00004442"/>
    </source>
</evidence>
<evidence type="ECO:0000313" key="9">
    <source>
        <dbReference type="EMBL" id="RRD63049.1"/>
    </source>
</evidence>
<dbReference type="SUPFAM" id="SSF48452">
    <property type="entry name" value="TPR-like"/>
    <property type="match status" value="1"/>
</dbReference>
<keyword evidence="4" id="KW-0472">Membrane</keyword>
<dbReference type="Proteomes" id="UP000278609">
    <property type="component" value="Unassembled WGS sequence"/>
</dbReference>
<comment type="caution">
    <text evidence="9">The sequence shown here is derived from an EMBL/GenBank/DDBJ whole genome shotgun (WGS) entry which is preliminary data.</text>
</comment>
<feature type="domain" description="RagB/SusD" evidence="7">
    <location>
        <begin position="357"/>
        <end position="478"/>
    </location>
</feature>
<keyword evidence="5" id="KW-0998">Cell outer membrane</keyword>
<proteinExistence type="inferred from homology"/>
<evidence type="ECO:0000256" key="4">
    <source>
        <dbReference type="ARBA" id="ARBA00023136"/>
    </source>
</evidence>
<dbReference type="Pfam" id="PF14322">
    <property type="entry name" value="SusD-like_3"/>
    <property type="match status" value="1"/>
</dbReference>
<dbReference type="Pfam" id="PF07980">
    <property type="entry name" value="SusD_RagB"/>
    <property type="match status" value="1"/>
</dbReference>
<accession>A0A3P1XWI2</accession>
<comment type="similarity">
    <text evidence="2">Belongs to the SusD family.</text>
</comment>
<protein>
    <submittedName>
        <fullName evidence="9">RagB/SusD family nutrient uptake outer membrane protein</fullName>
    </submittedName>
</protein>
<evidence type="ECO:0000256" key="5">
    <source>
        <dbReference type="ARBA" id="ARBA00023237"/>
    </source>
</evidence>
<dbReference type="EMBL" id="RQYS01000002">
    <property type="protein sequence ID" value="RRD63049.1"/>
    <property type="molecule type" value="Genomic_DNA"/>
</dbReference>
<evidence type="ECO:0000256" key="6">
    <source>
        <dbReference type="SAM" id="SignalP"/>
    </source>
</evidence>
<dbReference type="Gene3D" id="1.25.40.390">
    <property type="match status" value="1"/>
</dbReference>
<evidence type="ECO:0000256" key="2">
    <source>
        <dbReference type="ARBA" id="ARBA00006275"/>
    </source>
</evidence>
<evidence type="ECO:0000256" key="3">
    <source>
        <dbReference type="ARBA" id="ARBA00022729"/>
    </source>
</evidence>
<gene>
    <name evidence="9" type="ORF">EII40_00795</name>
</gene>
<feature type="chain" id="PRO_5018148357" evidence="6">
    <location>
        <begin position="21"/>
        <end position="479"/>
    </location>
</feature>
<sequence>MKTKILIALCTLSTLFAACSDEFLEADSTEFMEQNRKEELLKNPRHKAEIIEAELNSLYSLMIQYSLNGNSSHDYFGLKSIFLATDMTGEDMVQVRHHWFGFDYNIDNRSAPYRRTSMMWALFYKMISTSNDILEKYLSEENLSESLIPSKAQTLAVRGIAYYYLVNLYQQTYSGNEDKPGVPIVLSSADAQKPRAAVKEVYEQIIKDLTFAVEKGVYTAENKKDADQKVAAAYLAKAYASMEKWDMVEKYATIAIENMSFALPDNFFRITNADILWGYDINAQTSTIYASFFSHIDNTIGGYAGGLGIVKSIHNKLFEKMYEKDSRRKWFIEDKENQWNLPKYANIKYNSLIDFSGDYIYLRTADPYLLLVEALAEQKKTAEATQKLIEFLAGRGIPASEINSAESNLIDYIRLQRRIELWGEGTSFIDFKRWKLPIKRNVEGTNHRTKKDVSVGGVEFTYQIPQREIEQNPSLVQND</sequence>
<reference evidence="9 10" key="1">
    <citation type="submission" date="2018-11" db="EMBL/GenBank/DDBJ databases">
        <title>Genomes From Bacteria Associated with the Canine Oral Cavity: a Test Case for Automated Genome-Based Taxonomic Assignment.</title>
        <authorList>
            <person name="Coil D.A."/>
            <person name="Jospin G."/>
            <person name="Darling A.E."/>
            <person name="Wallis C."/>
            <person name="Davis I.J."/>
            <person name="Harris S."/>
            <person name="Eisen J.A."/>
            <person name="Holcombe L.J."/>
            <person name="O'Flynn C."/>
        </authorList>
    </citation>
    <scope>NUCLEOTIDE SEQUENCE [LARGE SCALE GENOMIC DNA]</scope>
    <source>
        <strain evidence="9 10">OH2617_COT-023</strain>
    </source>
</reference>
<dbReference type="InterPro" id="IPR012944">
    <property type="entry name" value="SusD_RagB_dom"/>
</dbReference>
<evidence type="ECO:0000259" key="7">
    <source>
        <dbReference type="Pfam" id="PF07980"/>
    </source>
</evidence>
<organism evidence="9 10">
    <name type="scientific">Tannerella forsythia</name>
    <name type="common">Bacteroides forsythus</name>
    <dbReference type="NCBI Taxonomy" id="28112"/>
    <lineage>
        <taxon>Bacteria</taxon>
        <taxon>Pseudomonadati</taxon>
        <taxon>Bacteroidota</taxon>
        <taxon>Bacteroidia</taxon>
        <taxon>Bacteroidales</taxon>
        <taxon>Tannerellaceae</taxon>
        <taxon>Tannerella</taxon>
    </lineage>
</organism>
<name>A0A3P1XWI2_TANFO</name>
<evidence type="ECO:0000259" key="8">
    <source>
        <dbReference type="Pfam" id="PF14322"/>
    </source>
</evidence>
<feature type="domain" description="SusD-like N-terminal" evidence="8">
    <location>
        <begin position="111"/>
        <end position="239"/>
    </location>
</feature>
<dbReference type="GO" id="GO:0009279">
    <property type="term" value="C:cell outer membrane"/>
    <property type="evidence" value="ECO:0007669"/>
    <property type="project" value="UniProtKB-SubCell"/>
</dbReference>
<dbReference type="InterPro" id="IPR033985">
    <property type="entry name" value="SusD-like_N"/>
</dbReference>
<dbReference type="InterPro" id="IPR011990">
    <property type="entry name" value="TPR-like_helical_dom_sf"/>
</dbReference>
<dbReference type="AlphaFoldDB" id="A0A3P1XWI2"/>
<evidence type="ECO:0000313" key="10">
    <source>
        <dbReference type="Proteomes" id="UP000278609"/>
    </source>
</evidence>
<dbReference type="PROSITE" id="PS51257">
    <property type="entry name" value="PROKAR_LIPOPROTEIN"/>
    <property type="match status" value="1"/>
</dbReference>